<feature type="compositionally biased region" description="Basic and acidic residues" evidence="1">
    <location>
        <begin position="154"/>
        <end position="185"/>
    </location>
</feature>
<dbReference type="RefSeq" id="XP_017877439.1">
    <property type="nucleotide sequence ID" value="XM_018021950.1"/>
</dbReference>
<dbReference type="Proteomes" id="UP000694925">
    <property type="component" value="Unplaced"/>
</dbReference>
<dbReference type="GeneID" id="108623439"/>
<accession>A0AAJ7IVF0</accession>
<feature type="region of interest" description="Disordered" evidence="1">
    <location>
        <begin position="1"/>
        <end position="34"/>
    </location>
</feature>
<name>A0AAJ7IVF0_9HYME</name>
<proteinExistence type="predicted"/>
<gene>
    <name evidence="3" type="primary">LOC108623439</name>
</gene>
<sequence length="409" mass="48473">MERREEKAERGDEEAKKRGRKTNAEMLIRERGDLGGSYGDLTELWKRKRQMAEEEEQVEQEEEWMFRKSKRVVRSPEGKVGGEGNVEELLREWREWRKETRKDMGELKERMAAVGAEVGKLREDMRRGEERWRKEKERMEERLGEAEGKLRELEGARRRMEEMSKSVVNLEKERGREGGETKGGRSEVGWEEGMEKRLKETENKLEKKEKEEIGEWKVIPLIETWLEEKRWGTIANRLPKGYRWSKQWAKRMNKKRRAIGGMLMGVREEMAKEEKVEEKEVEGLMARENTRVEIERMEVGERIESDHHPLIVTVRSGKGVRRKEEKREKNVGSGCWSQKMKEVLKKGMAGKRVEGEGIQEMVKEAVEIIKEEMRRSEMGGGWEGGKRRETWWDEECRVKKAEVRAKLRK</sequence>
<feature type="compositionally biased region" description="Basic and acidic residues" evidence="1">
    <location>
        <begin position="1"/>
        <end position="16"/>
    </location>
</feature>
<feature type="region of interest" description="Disordered" evidence="1">
    <location>
        <begin position="154"/>
        <end position="194"/>
    </location>
</feature>
<dbReference type="AlphaFoldDB" id="A0AAJ7IVF0"/>
<reference evidence="3" key="1">
    <citation type="submission" date="2025-08" db="UniProtKB">
        <authorList>
            <consortium name="RefSeq"/>
        </authorList>
    </citation>
    <scope>IDENTIFICATION</scope>
    <source>
        <tissue evidence="3">Whole body</tissue>
    </source>
</reference>
<keyword evidence="2" id="KW-1185">Reference proteome</keyword>
<dbReference type="KEGG" id="ccal:108623439"/>
<organism evidence="2 3">
    <name type="scientific">Ceratina calcarata</name>
    <dbReference type="NCBI Taxonomy" id="156304"/>
    <lineage>
        <taxon>Eukaryota</taxon>
        <taxon>Metazoa</taxon>
        <taxon>Ecdysozoa</taxon>
        <taxon>Arthropoda</taxon>
        <taxon>Hexapoda</taxon>
        <taxon>Insecta</taxon>
        <taxon>Pterygota</taxon>
        <taxon>Neoptera</taxon>
        <taxon>Endopterygota</taxon>
        <taxon>Hymenoptera</taxon>
        <taxon>Apocrita</taxon>
        <taxon>Aculeata</taxon>
        <taxon>Apoidea</taxon>
        <taxon>Anthophila</taxon>
        <taxon>Apidae</taxon>
        <taxon>Ceratina</taxon>
        <taxon>Zadontomerus</taxon>
    </lineage>
</organism>
<evidence type="ECO:0000313" key="3">
    <source>
        <dbReference type="RefSeq" id="XP_017877439.1"/>
    </source>
</evidence>
<evidence type="ECO:0000256" key="1">
    <source>
        <dbReference type="SAM" id="MobiDB-lite"/>
    </source>
</evidence>
<evidence type="ECO:0000313" key="2">
    <source>
        <dbReference type="Proteomes" id="UP000694925"/>
    </source>
</evidence>
<protein>
    <submittedName>
        <fullName evidence="3">Golgin subfamily A member 6-like protein 22</fullName>
    </submittedName>
</protein>